<sequence>MAPALTNTPPHFTLVLLTPLLAISTFFHYPISPSTPDPFSSLSAEPDTPNPHQPNFHLPTDSSLPRTFGRLARPFLALFASPAHAPPNPHWVWMLLDQHSTMPCHLPIAIGLRLCITPVDHHPLSSWIAAVLSLFGFKDERIPRQCSRFHDQILQSEWAPGPLHHGFPCSTRDH</sequence>
<evidence type="ECO:0000313" key="2">
    <source>
        <dbReference type="EMBL" id="KXS13938.1"/>
    </source>
</evidence>
<keyword evidence="1" id="KW-1133">Transmembrane helix</keyword>
<name>A0A139AB50_GONPJ</name>
<evidence type="ECO:0000313" key="3">
    <source>
        <dbReference type="Proteomes" id="UP000070544"/>
    </source>
</evidence>
<dbReference type="EMBL" id="KQ965773">
    <property type="protein sequence ID" value="KXS13938.1"/>
    <property type="molecule type" value="Genomic_DNA"/>
</dbReference>
<evidence type="ECO:0000256" key="1">
    <source>
        <dbReference type="SAM" id="Phobius"/>
    </source>
</evidence>
<dbReference type="AlphaFoldDB" id="A0A139AB50"/>
<keyword evidence="1" id="KW-0812">Transmembrane</keyword>
<keyword evidence="1" id="KW-0472">Membrane</keyword>
<accession>A0A139AB50</accession>
<dbReference type="Proteomes" id="UP000070544">
    <property type="component" value="Unassembled WGS sequence"/>
</dbReference>
<organism evidence="2 3">
    <name type="scientific">Gonapodya prolifera (strain JEL478)</name>
    <name type="common">Monoblepharis prolifera</name>
    <dbReference type="NCBI Taxonomy" id="1344416"/>
    <lineage>
        <taxon>Eukaryota</taxon>
        <taxon>Fungi</taxon>
        <taxon>Fungi incertae sedis</taxon>
        <taxon>Chytridiomycota</taxon>
        <taxon>Chytridiomycota incertae sedis</taxon>
        <taxon>Monoblepharidomycetes</taxon>
        <taxon>Monoblepharidales</taxon>
        <taxon>Gonapodyaceae</taxon>
        <taxon>Gonapodya</taxon>
    </lineage>
</organism>
<proteinExistence type="predicted"/>
<gene>
    <name evidence="2" type="ORF">M427DRAFT_360406</name>
</gene>
<feature type="transmembrane region" description="Helical" evidence="1">
    <location>
        <begin position="12"/>
        <end position="31"/>
    </location>
</feature>
<protein>
    <submittedName>
        <fullName evidence="2">Uncharacterized protein</fullName>
    </submittedName>
</protein>
<reference evidence="2 3" key="1">
    <citation type="journal article" date="2015" name="Genome Biol. Evol.">
        <title>Phylogenomic analyses indicate that early fungi evolved digesting cell walls of algal ancestors of land plants.</title>
        <authorList>
            <person name="Chang Y."/>
            <person name="Wang S."/>
            <person name="Sekimoto S."/>
            <person name="Aerts A.L."/>
            <person name="Choi C."/>
            <person name="Clum A."/>
            <person name="LaButti K.M."/>
            <person name="Lindquist E.A."/>
            <person name="Yee Ngan C."/>
            <person name="Ohm R.A."/>
            <person name="Salamov A.A."/>
            <person name="Grigoriev I.V."/>
            <person name="Spatafora J.W."/>
            <person name="Berbee M.L."/>
        </authorList>
    </citation>
    <scope>NUCLEOTIDE SEQUENCE [LARGE SCALE GENOMIC DNA]</scope>
    <source>
        <strain evidence="2 3">JEL478</strain>
    </source>
</reference>
<keyword evidence="3" id="KW-1185">Reference proteome</keyword>